<evidence type="ECO:0000313" key="2">
    <source>
        <dbReference type="Proteomes" id="UP001244427"/>
    </source>
</evidence>
<comment type="caution">
    <text evidence="1">The sequence shown here is derived from an EMBL/GenBank/DDBJ whole genome shotgun (WGS) entry which is preliminary data.</text>
</comment>
<proteinExistence type="predicted"/>
<evidence type="ECO:0000313" key="1">
    <source>
        <dbReference type="EMBL" id="MDQ0648228.1"/>
    </source>
</evidence>
<dbReference type="AlphaFoldDB" id="A0AAW8EY21"/>
<accession>A0AAW8EY21</accession>
<protein>
    <recommendedName>
        <fullName evidence="3">PBP domain-containing protein</fullName>
    </recommendedName>
</protein>
<dbReference type="RefSeq" id="WP_307296734.1">
    <property type="nucleotide sequence ID" value="NZ_JAUSXV010000001.1"/>
</dbReference>
<sequence>MTRLRVSRRVTALAVIAGSVLGPFYGVSVVPGAVAATGEADSSITVAWASGEVAVGSAATATAAEVRAAQPNHAALTSDGNAADAGSGHWDDFRDLSVSVDTTTGLGDQSISVTVSGFSSGTDYLGGGSAIGNYVQAMQCWGADPNAADFWETCQFGSLSRATNVQNVIGQYSKTRGQADIPDAVTESTFTPYPFRAVTGQVSAPALNVQPGGSHATVSTDGLEPFFTSSSSNELVFQPADAEGRAVFGFATQSAVTQPYLGCGDAAGERCWLVIVPRGQHSGVRPESAEITEICDTDNGHVFGQKTSRQEGSPVAPDCSFFDDRIVIPLDFDATRPACAAGARERRAAGSEFIADAYSSWQQALCADTGTAYSLNTNSGNLTREQLLTGQAKLAIVSRRLASGTIGAADPGLLTDADIVYAPLANTGLVFAFTFTTPTRIHDELKLTPRLIAKLLTQSYEADIPFAGSGAGAASVSRDKLDNPPSLQQDPEWAALKNPGFNQVSPQLIVVGPQGDDAIALLWEYLRSDADARAFLNGEPDPWGMRINPYYLPSANPDALDGGFDLFADSLDTFPKADRSVAPEAAEAESAFLGQTIDSTSFSPYSGSFEANASRVVRVDAGQANQWDRDRGRWSAPSPPLANSERFAMGVATAPDAADYNLASASIALPVAQITDAGTVLEARTFIAPSDETLAAAVAGAGYDPVGGGATDFSALPGDAYPLTLTLYAAANRADTGLDDAARADYSALLTYAGGAGQERGERPGQLPEGYVPLTDAQRVATADAAARILTRPPQEPVEVPPGAAAAAVAPPMSASAAPTGGGQVTATAATASEATGAFAGSIALGGGLVAGLAGLASSPFLLRRRALGG</sequence>
<name>A0AAW8EY21_9MICO</name>
<organism evidence="1 2">
    <name type="scientific">Microbacterium natoriense</name>
    <dbReference type="NCBI Taxonomy" id="284570"/>
    <lineage>
        <taxon>Bacteria</taxon>
        <taxon>Bacillati</taxon>
        <taxon>Actinomycetota</taxon>
        <taxon>Actinomycetes</taxon>
        <taxon>Micrococcales</taxon>
        <taxon>Microbacteriaceae</taxon>
        <taxon>Microbacterium</taxon>
    </lineage>
</organism>
<dbReference type="EMBL" id="JAUSXV010000001">
    <property type="protein sequence ID" value="MDQ0648228.1"/>
    <property type="molecule type" value="Genomic_DNA"/>
</dbReference>
<dbReference type="Proteomes" id="UP001244427">
    <property type="component" value="Unassembled WGS sequence"/>
</dbReference>
<reference evidence="1 2" key="1">
    <citation type="submission" date="2023-07" db="EMBL/GenBank/DDBJ databases">
        <title>Comparative genomics of wheat-associated soil bacteria to identify genetic determinants of phenazine resistance.</title>
        <authorList>
            <person name="Mouncey N."/>
        </authorList>
    </citation>
    <scope>NUCLEOTIDE SEQUENCE [LARGE SCALE GENOMIC DNA]</scope>
    <source>
        <strain evidence="1 2">W4I9-1</strain>
    </source>
</reference>
<gene>
    <name evidence="1" type="ORF">QFZ53_002424</name>
</gene>
<evidence type="ECO:0008006" key="3">
    <source>
        <dbReference type="Google" id="ProtNLM"/>
    </source>
</evidence>
<keyword evidence="2" id="KW-1185">Reference proteome</keyword>